<proteinExistence type="inferred from homology"/>
<feature type="region of interest" description="Disordered" evidence="6">
    <location>
        <begin position="176"/>
        <end position="221"/>
    </location>
</feature>
<dbReference type="InterPro" id="IPR051401">
    <property type="entry name" value="GtrA_CellWall_Glycosyl"/>
</dbReference>
<gene>
    <name evidence="9" type="ORF">EDD42_0903</name>
</gene>
<dbReference type="GO" id="GO:0000271">
    <property type="term" value="P:polysaccharide biosynthetic process"/>
    <property type="evidence" value="ECO:0007669"/>
    <property type="project" value="InterPro"/>
</dbReference>
<dbReference type="PANTHER" id="PTHR38459:SF1">
    <property type="entry name" value="PROPHAGE BACTOPRENOL-LINKED GLUCOSE TRANSLOCASE HOMOLOG"/>
    <property type="match status" value="1"/>
</dbReference>
<feature type="transmembrane region" description="Helical" evidence="7">
    <location>
        <begin position="145"/>
        <end position="168"/>
    </location>
</feature>
<sequence>MTVKPESSVVHPNPSSVLERSVAPETRPRRARQPLRLPKLVSQLITFGLVGGTAFVVDVGVYNLLRFTVLDDKPIGAKVISVAVATIVAWLGNRALTFRTEHRRAVWKEGALFALMNVLGLGIAAGCLFVSHYVLGYTTPLADNIAGNGVGLVLGMVFRFLAYRFVVFRPAESATSRRRSTTPQEAPVSSPAAPAPAAAPRTTTSRRSAPTHALPTSGGLS</sequence>
<evidence type="ECO:0000256" key="7">
    <source>
        <dbReference type="SAM" id="Phobius"/>
    </source>
</evidence>
<feature type="transmembrane region" description="Helical" evidence="7">
    <location>
        <begin position="75"/>
        <end position="92"/>
    </location>
</feature>
<feature type="region of interest" description="Disordered" evidence="6">
    <location>
        <begin position="1"/>
        <end position="29"/>
    </location>
</feature>
<evidence type="ECO:0000259" key="8">
    <source>
        <dbReference type="Pfam" id="PF04138"/>
    </source>
</evidence>
<evidence type="ECO:0000256" key="2">
    <source>
        <dbReference type="ARBA" id="ARBA00009399"/>
    </source>
</evidence>
<evidence type="ECO:0000256" key="4">
    <source>
        <dbReference type="ARBA" id="ARBA00022989"/>
    </source>
</evidence>
<dbReference type="PANTHER" id="PTHR38459">
    <property type="entry name" value="PROPHAGE BACTOPRENOL-LINKED GLUCOSE TRANSLOCASE HOMOLOG"/>
    <property type="match status" value="1"/>
</dbReference>
<dbReference type="Pfam" id="PF04138">
    <property type="entry name" value="GtrA_DPMS_TM"/>
    <property type="match status" value="1"/>
</dbReference>
<name>A0A3N2C007_9MICO</name>
<feature type="domain" description="GtrA/DPMS transmembrane" evidence="8">
    <location>
        <begin position="46"/>
        <end position="168"/>
    </location>
</feature>
<comment type="subcellular location">
    <subcellularLocation>
        <location evidence="1">Membrane</location>
        <topology evidence="1">Multi-pass membrane protein</topology>
    </subcellularLocation>
</comment>
<keyword evidence="3 7" id="KW-0812">Transmembrane</keyword>
<dbReference type="Proteomes" id="UP000266915">
    <property type="component" value="Unassembled WGS sequence"/>
</dbReference>
<organism evidence="9 10">
    <name type="scientific">Plantibacter flavus</name>
    <dbReference type="NCBI Taxonomy" id="150123"/>
    <lineage>
        <taxon>Bacteria</taxon>
        <taxon>Bacillati</taxon>
        <taxon>Actinomycetota</taxon>
        <taxon>Actinomycetes</taxon>
        <taxon>Micrococcales</taxon>
        <taxon>Microbacteriaceae</taxon>
        <taxon>Plantibacter</taxon>
    </lineage>
</organism>
<accession>A0A3N2C007</accession>
<feature type="transmembrane region" description="Helical" evidence="7">
    <location>
        <begin position="112"/>
        <end position="133"/>
    </location>
</feature>
<dbReference type="EMBL" id="RKHL01000001">
    <property type="protein sequence ID" value="ROR80856.1"/>
    <property type="molecule type" value="Genomic_DNA"/>
</dbReference>
<dbReference type="GO" id="GO:0005886">
    <property type="term" value="C:plasma membrane"/>
    <property type="evidence" value="ECO:0007669"/>
    <property type="project" value="TreeGrafter"/>
</dbReference>
<evidence type="ECO:0000256" key="5">
    <source>
        <dbReference type="ARBA" id="ARBA00023136"/>
    </source>
</evidence>
<evidence type="ECO:0000313" key="9">
    <source>
        <dbReference type="EMBL" id="ROR80856.1"/>
    </source>
</evidence>
<evidence type="ECO:0000256" key="3">
    <source>
        <dbReference type="ARBA" id="ARBA00022692"/>
    </source>
</evidence>
<comment type="similarity">
    <text evidence="2">Belongs to the GtrA family.</text>
</comment>
<dbReference type="AlphaFoldDB" id="A0A3N2C007"/>
<evidence type="ECO:0000256" key="1">
    <source>
        <dbReference type="ARBA" id="ARBA00004141"/>
    </source>
</evidence>
<keyword evidence="10" id="KW-1185">Reference proteome</keyword>
<evidence type="ECO:0000313" key="10">
    <source>
        <dbReference type="Proteomes" id="UP000266915"/>
    </source>
</evidence>
<reference evidence="9 10" key="1">
    <citation type="submission" date="2018-11" db="EMBL/GenBank/DDBJ databases">
        <title>Sequencing the genomes of 1000 actinobacteria strains.</title>
        <authorList>
            <person name="Klenk H.-P."/>
        </authorList>
    </citation>
    <scope>NUCLEOTIDE SEQUENCE [LARGE SCALE GENOMIC DNA]</scope>
    <source>
        <strain evidence="9 10">DSM 14012</strain>
    </source>
</reference>
<keyword evidence="4 7" id="KW-1133">Transmembrane helix</keyword>
<keyword evidence="5 7" id="KW-0472">Membrane</keyword>
<feature type="transmembrane region" description="Helical" evidence="7">
    <location>
        <begin position="40"/>
        <end position="63"/>
    </location>
</feature>
<feature type="compositionally biased region" description="Low complexity" evidence="6">
    <location>
        <begin position="186"/>
        <end position="211"/>
    </location>
</feature>
<dbReference type="RefSeq" id="WP_085510195.1">
    <property type="nucleotide sequence ID" value="NZ_FXAP01000001.1"/>
</dbReference>
<comment type="caution">
    <text evidence="9">The sequence shown here is derived from an EMBL/GenBank/DDBJ whole genome shotgun (WGS) entry which is preliminary data.</text>
</comment>
<dbReference type="InterPro" id="IPR007267">
    <property type="entry name" value="GtrA_DPMS_TM"/>
</dbReference>
<protein>
    <submittedName>
        <fullName evidence="9">Putative flippase GtrA</fullName>
    </submittedName>
</protein>
<evidence type="ECO:0000256" key="6">
    <source>
        <dbReference type="SAM" id="MobiDB-lite"/>
    </source>
</evidence>